<keyword evidence="2" id="KW-1185">Reference proteome</keyword>
<reference evidence="2" key="1">
    <citation type="submission" date="2016-10" db="EMBL/GenBank/DDBJ databases">
        <authorList>
            <person name="Varghese N."/>
            <person name="Submissions S."/>
        </authorList>
    </citation>
    <scope>NUCLEOTIDE SEQUENCE [LARGE SCALE GENOMIC DNA]</scope>
    <source>
        <strain evidence="2">DSM 4002</strain>
    </source>
</reference>
<protein>
    <submittedName>
        <fullName evidence="1">Exodeoxyribonuclease VII large subunit</fullName>
    </submittedName>
</protein>
<sequence>MPEISNDKTIFSILEVTNSIKKTLEKRYTNTYWIKTEMNKLNHYSHSGHCPDNADLQSVPSVI</sequence>
<dbReference type="EMBL" id="FOUT01000002">
    <property type="protein sequence ID" value="SFM77896.1"/>
    <property type="molecule type" value="Genomic_DNA"/>
</dbReference>
<dbReference type="AlphaFoldDB" id="A0A1I4TMI9"/>
<gene>
    <name evidence="1" type="ORF">SAMN05444143_102187</name>
</gene>
<dbReference type="Proteomes" id="UP000182961">
    <property type="component" value="Unassembled WGS sequence"/>
</dbReference>
<accession>A0A1I4TMI9</accession>
<name>A0A1I4TMI9_9FLAO</name>
<evidence type="ECO:0000313" key="2">
    <source>
        <dbReference type="Proteomes" id="UP000182961"/>
    </source>
</evidence>
<organism evidence="1 2">
    <name type="scientific">Flavobacterium succinicans</name>
    <dbReference type="NCBI Taxonomy" id="29536"/>
    <lineage>
        <taxon>Bacteria</taxon>
        <taxon>Pseudomonadati</taxon>
        <taxon>Bacteroidota</taxon>
        <taxon>Flavobacteriia</taxon>
        <taxon>Flavobacteriales</taxon>
        <taxon>Flavobacteriaceae</taxon>
        <taxon>Flavobacterium</taxon>
    </lineage>
</organism>
<evidence type="ECO:0000313" key="1">
    <source>
        <dbReference type="EMBL" id="SFM77896.1"/>
    </source>
</evidence>
<proteinExistence type="predicted"/>